<evidence type="ECO:0000313" key="3">
    <source>
        <dbReference type="EMBL" id="CAK67829.1"/>
    </source>
</evidence>
<dbReference type="RefSeq" id="XP_001435226.1">
    <property type="nucleotide sequence ID" value="XM_001435189.1"/>
</dbReference>
<dbReference type="GeneID" id="5021011"/>
<feature type="domain" description="EGF-like" evidence="2">
    <location>
        <begin position="1126"/>
        <end position="1155"/>
    </location>
</feature>
<feature type="domain" description="EGF-like" evidence="2">
    <location>
        <begin position="1368"/>
        <end position="1407"/>
    </location>
</feature>
<keyword evidence="4" id="KW-1185">Reference proteome</keyword>
<dbReference type="PANTHER" id="PTHR15332">
    <property type="entry name" value="PROPROTEIN CONVERTASE SUBTILISIN_KEXIN TYPE 5-LIKE"/>
    <property type="match status" value="1"/>
</dbReference>
<dbReference type="KEGG" id="ptm:GSPATT00036609001"/>
<dbReference type="InParanoid" id="A0CAL2"/>
<feature type="chain" id="PRO_5002623307" description="EGF-like domain-containing protein" evidence="1">
    <location>
        <begin position="17"/>
        <end position="1799"/>
    </location>
</feature>
<feature type="domain" description="EGF-like" evidence="2">
    <location>
        <begin position="1618"/>
        <end position="1655"/>
    </location>
</feature>
<dbReference type="InterPro" id="IPR006212">
    <property type="entry name" value="Furin_repeat"/>
</dbReference>
<dbReference type="OrthoDB" id="300641at2759"/>
<feature type="domain" description="EGF-like" evidence="2">
    <location>
        <begin position="1412"/>
        <end position="1454"/>
    </location>
</feature>
<feature type="signal peptide" evidence="1">
    <location>
        <begin position="1"/>
        <end position="16"/>
    </location>
</feature>
<organism evidence="3 4">
    <name type="scientific">Paramecium tetraurelia</name>
    <dbReference type="NCBI Taxonomy" id="5888"/>
    <lineage>
        <taxon>Eukaryota</taxon>
        <taxon>Sar</taxon>
        <taxon>Alveolata</taxon>
        <taxon>Ciliophora</taxon>
        <taxon>Intramacronucleata</taxon>
        <taxon>Oligohymenophorea</taxon>
        <taxon>Peniculida</taxon>
        <taxon>Parameciidae</taxon>
        <taxon>Paramecium</taxon>
    </lineage>
</organism>
<evidence type="ECO:0000259" key="2">
    <source>
        <dbReference type="SMART" id="SM00181"/>
    </source>
</evidence>
<dbReference type="Gene3D" id="2.10.220.10">
    <property type="entry name" value="Hormone Receptor, Insulin-like Growth Factor Receptor 1, Chain A, domain 2"/>
    <property type="match status" value="9"/>
</dbReference>
<feature type="domain" description="EGF-like" evidence="2">
    <location>
        <begin position="1462"/>
        <end position="1502"/>
    </location>
</feature>
<feature type="domain" description="EGF-like" evidence="2">
    <location>
        <begin position="634"/>
        <end position="680"/>
    </location>
</feature>
<dbReference type="SMART" id="SM00261">
    <property type="entry name" value="FU"/>
    <property type="match status" value="27"/>
</dbReference>
<feature type="domain" description="EGF-like" evidence="2">
    <location>
        <begin position="1663"/>
        <end position="1698"/>
    </location>
</feature>
<gene>
    <name evidence="3" type="ORF">GSPATT00036609001</name>
</gene>
<feature type="domain" description="EGF-like" evidence="2">
    <location>
        <begin position="1033"/>
        <end position="1074"/>
    </location>
</feature>
<dbReference type="InterPro" id="IPR009030">
    <property type="entry name" value="Growth_fac_rcpt_cys_sf"/>
</dbReference>
<name>A0CAL2_PARTE</name>
<proteinExistence type="predicted"/>
<reference evidence="3 4" key="1">
    <citation type="journal article" date="2006" name="Nature">
        <title>Global trends of whole-genome duplications revealed by the ciliate Paramecium tetraurelia.</title>
        <authorList>
            <consortium name="Genoscope"/>
            <person name="Aury J.-M."/>
            <person name="Jaillon O."/>
            <person name="Duret L."/>
            <person name="Noel B."/>
            <person name="Jubin C."/>
            <person name="Porcel B.M."/>
            <person name="Segurens B."/>
            <person name="Daubin V."/>
            <person name="Anthouard V."/>
            <person name="Aiach N."/>
            <person name="Arnaiz O."/>
            <person name="Billaut A."/>
            <person name="Beisson J."/>
            <person name="Blanc I."/>
            <person name="Bouhouche K."/>
            <person name="Camara F."/>
            <person name="Duharcourt S."/>
            <person name="Guigo R."/>
            <person name="Gogendeau D."/>
            <person name="Katinka M."/>
            <person name="Keller A.-M."/>
            <person name="Kissmehl R."/>
            <person name="Klotz C."/>
            <person name="Koll F."/>
            <person name="Le Moue A."/>
            <person name="Lepere C."/>
            <person name="Malinsky S."/>
            <person name="Nowacki M."/>
            <person name="Nowak J.K."/>
            <person name="Plattner H."/>
            <person name="Poulain J."/>
            <person name="Ruiz F."/>
            <person name="Serrano V."/>
            <person name="Zagulski M."/>
            <person name="Dessen P."/>
            <person name="Betermier M."/>
            <person name="Weissenbach J."/>
            <person name="Scarpelli C."/>
            <person name="Schachter V."/>
            <person name="Sperling L."/>
            <person name="Meyer E."/>
            <person name="Cohen J."/>
            <person name="Wincker P."/>
        </authorList>
    </citation>
    <scope>NUCLEOTIDE SEQUENCE [LARGE SCALE GENOMIC DNA]</scope>
    <source>
        <strain evidence="3 4">Stock d4-2</strain>
    </source>
</reference>
<accession>A0CAL2</accession>
<dbReference type="eggNOG" id="KOG3525">
    <property type="taxonomic scope" value="Eukaryota"/>
</dbReference>
<keyword evidence="1" id="KW-0732">Signal</keyword>
<evidence type="ECO:0000313" key="4">
    <source>
        <dbReference type="Proteomes" id="UP000000600"/>
    </source>
</evidence>
<feature type="domain" description="EGF-like" evidence="2">
    <location>
        <begin position="882"/>
        <end position="927"/>
    </location>
</feature>
<feature type="domain" description="EGF-like" evidence="2">
    <location>
        <begin position="1271"/>
        <end position="1312"/>
    </location>
</feature>
<dbReference type="OMA" id="CEIVTGC"/>
<feature type="domain" description="EGF-like" evidence="2">
    <location>
        <begin position="1082"/>
        <end position="1125"/>
    </location>
</feature>
<dbReference type="PANTHER" id="PTHR15332:SF175">
    <property type="entry name" value="PROPROTEIN CONVERTASE SUBTILISIN_KEXIN TYPE 5-LIKE"/>
    <property type="match status" value="1"/>
</dbReference>
<dbReference type="HOGENOM" id="CLU_238149_0_0_1"/>
<evidence type="ECO:0000256" key="1">
    <source>
        <dbReference type="SAM" id="SignalP"/>
    </source>
</evidence>
<dbReference type="EMBL" id="CT868054">
    <property type="protein sequence ID" value="CAK67829.1"/>
    <property type="molecule type" value="Genomic_DNA"/>
</dbReference>
<feature type="domain" description="EGF-like" evidence="2">
    <location>
        <begin position="528"/>
        <end position="575"/>
    </location>
</feature>
<feature type="domain" description="EGF-like" evidence="2">
    <location>
        <begin position="476"/>
        <end position="520"/>
    </location>
</feature>
<dbReference type="SMART" id="SM00181">
    <property type="entry name" value="EGF"/>
    <property type="match status" value="20"/>
</dbReference>
<feature type="domain" description="EGF-like" evidence="2">
    <location>
        <begin position="983"/>
        <end position="1025"/>
    </location>
</feature>
<feature type="domain" description="EGF-like" evidence="2">
    <location>
        <begin position="378"/>
        <end position="417"/>
    </location>
</feature>
<feature type="domain" description="EGF-like" evidence="2">
    <location>
        <begin position="1320"/>
        <end position="1360"/>
    </location>
</feature>
<dbReference type="Proteomes" id="UP000000600">
    <property type="component" value="Unassembled WGS sequence"/>
</dbReference>
<feature type="domain" description="EGF-like" evidence="2">
    <location>
        <begin position="1177"/>
        <end position="1217"/>
    </location>
</feature>
<sequence>MILSLNFVSIILGVFGWRDYYNQYSNIYGFQIEKCPDLHVQKASLHPYQCVCNSKRVNLAYAVICKGVEEIQVKIELNGTQHQCHPRFQPWGAGTPTMDNTTVHCGFDGGDQLVMEMLADGNIRLALTDEKNKRCLITAYQYSIYSCQFCKPPYFGLDCKNVLRYFDQRYTNPLRSCSQNCLECDEGSQSCTKCIPGTDNINSNDKACQLDCLGFTSCSIVSNTFQNSSICLPSTVLRIDRCVSCPTGCLACTLDFQDLFKQKCDSCDSNYIRQLVSSNAPNMYSCYRLFNCPSVRQQLIGQTISSSGEYAYNIRCTLCDPGFVYDLTTQICQWSQFKKPGCFFLDPQGNNCVSCYPWFSLQSDGSCKLISCNPNCYTCLDTNPDICTTCDGFNNKVLSNGICICDSNYGLKIDECVKCTEGYCQECEIGNFFSCTSCAPETNRILVDQQCICKPGSCEPADGSVTCILCDKSCVNCSGPTSNDCTLCPDEITTNRIQIGNSCPCKPGYADYEVKDAICGKCHPRCKQCFQAADETSNQYCLTCIPGQNRVVSDNLNCDCKENYGDFDGTLDICLICDYTCGVCNDFGPMNCTSCLESSHRYLTALGECLCKTSYFDDQTQNTECQKCHYSCLRCANSIEDNSCLECPPTRNPSDPLATQFQCICESSNFFDDGLLPTCLQCDTSCLTCYGPLSSNCLSCDSTYREFDLSSCLCPPGYYDVGQLECAKCHYSCYQCFDNTAEGCINCSIDFHLRVLRGNTCKCIDGYYDEPGTSKCKKCSYKCETCEEQAEKCLSCPLNSLRTFDSTTGCLCPEEYYDQQNVIICQKCHFKCKNCSAQTESSCLSCDPLSYREIKLQQCKCQPHYFEMEVQECAICSALCYECVDRLDNCTSCYDDRYLIGNKCQCASKFQGASISTFEFNGLVKCQKCHYSCATCGGKEEMDCILCIDTDHRYQVGNTCVCKEGYYDAGLPVCQKCSYKCKGCSRQSEYCTSCQDNSLRQLVSDFKTCKCNQRYYDDGQSEVCQQCHYSCLRCNDIDTKCELCSFESNRIYNDQLFSCDCDVGYYNTGVEICQKCHYSCLSCNSGDSSSCIQCVDSNISNRVFYNNTCKCLFGYFDDGQSIKCQKCDVQCLSCINQSYQCLSCPQTRKLETNCKCQQGYYDIGLQLCQKCNSICSACEFTSNNCTQCDSDQFRQLNEITKTCDCQIGYLELNGICQQCDQSCKICQQQLNHCTSCVQFRKLNNNNCICIDGMFESIQDKQCKLCHKTCLTCAYSDQYCLTCSVDNFRIFKSGNTCECIQGYYENQITYACEQCSKSCLTCSQQYNNCLTCDTTLNLSLINNQCLCSQSYYFDTLTNSCQQCNITCLDCQNQNECASCKLTTRHLDQDQKKCICNDGYYETNQANCQQCHLSCETCINIDTNCLSCISISNRILTNNQCLCIQGYYDAGIEICQKCNGKCKTCQSSASTCLSCYQIEQNRYQSTDKCLCKSGYFESNTDICQSNLNQLIIQNAQTNVQHVKVRLIIVQVVIPIQKEQINHLFTNVHVQLDFIKIKIIFVKNAIINVKLVQIQVINVLSCKFELNSNRKSLSDQCNCKEGYYDDGTQLQCQKCNFKCKSCINDSNNCQICSNSIRSNPPMCNCIDGYYEDLQLTCQMCAYQCKKCVTQPQNCLTCKPERSGTDCKCSDGYYENGSIFCDCNNSQQFDIECAFQCATCSNSSSNCNKCKGNRIQEPQCICQPGYFDDQLNEDCQLCDSSCLECNKIGCLSCNANRIINDDMDCVPPPNSIWYNNTPWCSSK</sequence>
<dbReference type="SUPFAM" id="SSF57184">
    <property type="entry name" value="Growth factor receptor domain"/>
    <property type="match status" value="10"/>
</dbReference>
<feature type="domain" description="EGF-like" evidence="2">
    <location>
        <begin position="735"/>
        <end position="777"/>
    </location>
</feature>
<protein>
    <recommendedName>
        <fullName evidence="2">EGF-like domain-containing protein</fullName>
    </recommendedName>
</protein>
<feature type="domain" description="EGF-like" evidence="2">
    <location>
        <begin position="932"/>
        <end position="975"/>
    </location>
</feature>
<feature type="domain" description="EGF-like" evidence="2">
    <location>
        <begin position="1708"/>
        <end position="1752"/>
    </location>
</feature>
<dbReference type="InterPro" id="IPR000742">
    <property type="entry name" value="EGF"/>
</dbReference>